<evidence type="ECO:0000256" key="2">
    <source>
        <dbReference type="SAM" id="Phobius"/>
    </source>
</evidence>
<comment type="caution">
    <text evidence="4">The sequence shown here is derived from an EMBL/GenBank/DDBJ whole genome shotgun (WGS) entry which is preliminary data.</text>
</comment>
<dbReference type="AlphaFoldDB" id="B7WX60"/>
<dbReference type="Proteomes" id="UP000003039">
    <property type="component" value="Unassembled WGS sequence"/>
</dbReference>
<gene>
    <name evidence="4" type="ORF">CtesDRAFT_PD4601</name>
</gene>
<feature type="compositionally biased region" description="Pro residues" evidence="1">
    <location>
        <begin position="357"/>
        <end position="369"/>
    </location>
</feature>
<evidence type="ECO:0000256" key="1">
    <source>
        <dbReference type="SAM" id="MobiDB-lite"/>
    </source>
</evidence>
<feature type="transmembrane region" description="Helical" evidence="2">
    <location>
        <begin position="192"/>
        <end position="210"/>
    </location>
</feature>
<feature type="region of interest" description="Disordered" evidence="1">
    <location>
        <begin position="335"/>
        <end position="371"/>
    </location>
</feature>
<proteinExistence type="predicted"/>
<feature type="region of interest" description="Disordered" evidence="1">
    <location>
        <begin position="219"/>
        <end position="255"/>
    </location>
</feature>
<evidence type="ECO:0000259" key="3">
    <source>
        <dbReference type="Pfam" id="PF05707"/>
    </source>
</evidence>
<reference evidence="4 5" key="1">
    <citation type="journal article" date="2004" name="Appl. Environ. Microbiol.">
        <title>Mineralization of individual congeners of linear alkylbenzenesulfonate by defined pairs of heterotrophic bacteria.</title>
        <authorList>
            <person name="Schleheck D."/>
            <person name="Knepper T.P."/>
            <person name="Fischer K."/>
            <person name="Cook A.M."/>
        </authorList>
    </citation>
    <scope>NUCLEOTIDE SEQUENCE [LARGE SCALE GENOMIC DNA]</scope>
    <source>
        <strain evidence="5">DSM 14576 / KF-1</strain>
    </source>
</reference>
<dbReference type="EMBL" id="AAUJ02000001">
    <property type="protein sequence ID" value="EED69653.1"/>
    <property type="molecule type" value="Genomic_DNA"/>
</dbReference>
<dbReference type="OrthoDB" id="8809170at2"/>
<dbReference type="InterPro" id="IPR027417">
    <property type="entry name" value="P-loop_NTPase"/>
</dbReference>
<keyword evidence="2" id="KW-0472">Membrane</keyword>
<accession>B7WX60</accession>
<keyword evidence="2" id="KW-1133">Transmembrane helix</keyword>
<keyword evidence="2" id="KW-0812">Transmembrane</keyword>
<evidence type="ECO:0000313" key="4">
    <source>
        <dbReference type="EMBL" id="EED69653.1"/>
    </source>
</evidence>
<dbReference type="RefSeq" id="WP_003059095.1">
    <property type="nucleotide sequence ID" value="NZ_AAUJ02000001.1"/>
</dbReference>
<dbReference type="Pfam" id="PF05707">
    <property type="entry name" value="Zot"/>
    <property type="match status" value="1"/>
</dbReference>
<evidence type="ECO:0000313" key="5">
    <source>
        <dbReference type="Proteomes" id="UP000003039"/>
    </source>
</evidence>
<dbReference type="Gene3D" id="3.40.50.300">
    <property type="entry name" value="P-loop containing nucleotide triphosphate hydrolases"/>
    <property type="match status" value="1"/>
</dbReference>
<sequence>MHYLITGTNGASKTLNTIKWVYERALKEGRPVYYNGRFTIKPDGPLKNWKIHEFKDWQSLPDGSIYICDEAHNDLPKRPTNSAVPDYVMMLAEHRRRGFDFYFLTQHPSNIDSFLTKLIGPPGWHRHLKRVAGAEMVSVLEWPAVELQCEKMGKGKSADFSLQAFPKEVYAWYESATIHTVKKHIPKKVKLFIIYVLLFIVVVVGTIWWINRNFGTDAVKKKGNGGQETETVTAKPAGSNGGSGDGGSRASQAMSPAEYAIAREPRVRGLPHTAPAYDEVTKPTIAPYPAACVDMKSKGCSCYTQQGTLMAVPAEICLQIVKRGFFVDWQLPPPSQPAPQTAAKESVRVAQVEPEIRPVPQPQPQPAPPGYLESLAMRNAQVRSNFQQ</sequence>
<feature type="domain" description="Zona occludens toxin N-terminal" evidence="3">
    <location>
        <begin position="2"/>
        <end position="129"/>
    </location>
</feature>
<protein>
    <submittedName>
        <fullName evidence="4">Zonular occludens toxin</fullName>
    </submittedName>
</protein>
<dbReference type="InterPro" id="IPR008900">
    <property type="entry name" value="Zot_N"/>
</dbReference>
<dbReference type="eggNOG" id="COG0433">
    <property type="taxonomic scope" value="Bacteria"/>
</dbReference>
<name>B7WX60_COMTK</name>
<organism evidence="4 5">
    <name type="scientific">Comamonas testosteroni (strain DSM 14576 / KF-1)</name>
    <name type="common">Pseudomonas testosteroni</name>
    <dbReference type="NCBI Taxonomy" id="399795"/>
    <lineage>
        <taxon>Bacteria</taxon>
        <taxon>Pseudomonadati</taxon>
        <taxon>Pseudomonadota</taxon>
        <taxon>Betaproteobacteria</taxon>
        <taxon>Burkholderiales</taxon>
        <taxon>Comamonadaceae</taxon>
        <taxon>Comamonas</taxon>
    </lineage>
</organism>